<sequence length="99" mass="10905">MASVFRFWVMLVTVFVFVQTAGVAHEAKYGDHSHSHDGVLCDIGTYSSQEIVIDPPVAVVHKVKTVLQINAPITTENLSWLWPPERAPPARGPPQSILT</sequence>
<name>C6XJL6_HIRBI</name>
<dbReference type="EMBL" id="CP001678">
    <property type="protein sequence ID" value="ACT59311.1"/>
    <property type="molecule type" value="Genomic_DNA"/>
</dbReference>
<proteinExistence type="predicted"/>
<evidence type="ECO:0000313" key="2">
    <source>
        <dbReference type="Proteomes" id="UP000002745"/>
    </source>
</evidence>
<dbReference type="HOGENOM" id="CLU_2316460_0_0_5"/>
<dbReference type="STRING" id="582402.Hbal_1623"/>
<organism evidence="1 2">
    <name type="scientific">Hirschia baltica (strain ATCC 49814 / DSM 5838 / IFAM 1418)</name>
    <dbReference type="NCBI Taxonomy" id="582402"/>
    <lineage>
        <taxon>Bacteria</taxon>
        <taxon>Pseudomonadati</taxon>
        <taxon>Pseudomonadota</taxon>
        <taxon>Alphaproteobacteria</taxon>
        <taxon>Hyphomonadales</taxon>
        <taxon>Hyphomonadaceae</taxon>
        <taxon>Hirschia</taxon>
    </lineage>
</organism>
<dbReference type="Proteomes" id="UP000002745">
    <property type="component" value="Chromosome"/>
</dbReference>
<gene>
    <name evidence="1" type="ordered locus">Hbal_1623</name>
</gene>
<reference evidence="2" key="1">
    <citation type="journal article" date="2011" name="J. Bacteriol.">
        <title>Genome sequences of eight morphologically diverse alphaproteobacteria.</title>
        <authorList>
            <consortium name="US DOE Joint Genome Institute"/>
            <person name="Brown P.J."/>
            <person name="Kysela D.T."/>
            <person name="Buechlein A."/>
            <person name="Hemmerich C."/>
            <person name="Brun Y.V."/>
        </authorList>
    </citation>
    <scope>NUCLEOTIDE SEQUENCE [LARGE SCALE GENOMIC DNA]</scope>
    <source>
        <strain evidence="2">ATCC 49814 / DSM 5838 / IFAM 1418</strain>
    </source>
</reference>
<protein>
    <submittedName>
        <fullName evidence="1">Uncharacterized protein</fullName>
    </submittedName>
</protein>
<dbReference type="KEGG" id="hba:Hbal_1623"/>
<accession>C6XJL6</accession>
<dbReference type="RefSeq" id="WP_015827461.1">
    <property type="nucleotide sequence ID" value="NC_012982.1"/>
</dbReference>
<dbReference type="eggNOG" id="ENOG50319BV">
    <property type="taxonomic scope" value="Bacteria"/>
</dbReference>
<evidence type="ECO:0000313" key="1">
    <source>
        <dbReference type="EMBL" id="ACT59311.1"/>
    </source>
</evidence>
<dbReference type="AlphaFoldDB" id="C6XJL6"/>
<keyword evidence="2" id="KW-1185">Reference proteome</keyword>